<dbReference type="InterPro" id="IPR005119">
    <property type="entry name" value="LysR_subst-bd"/>
</dbReference>
<keyword evidence="4" id="KW-0804">Transcription</keyword>
<dbReference type="PROSITE" id="PS50931">
    <property type="entry name" value="HTH_LYSR"/>
    <property type="match status" value="1"/>
</dbReference>
<dbReference type="Proteomes" id="UP000289220">
    <property type="component" value="Unassembled WGS sequence"/>
</dbReference>
<evidence type="ECO:0000259" key="5">
    <source>
        <dbReference type="PROSITE" id="PS50931"/>
    </source>
</evidence>
<dbReference type="InterPro" id="IPR036390">
    <property type="entry name" value="WH_DNA-bd_sf"/>
</dbReference>
<dbReference type="PRINTS" id="PR00039">
    <property type="entry name" value="HTHLYSR"/>
</dbReference>
<dbReference type="FunFam" id="1.10.10.10:FF:000001">
    <property type="entry name" value="LysR family transcriptional regulator"/>
    <property type="match status" value="1"/>
</dbReference>
<dbReference type="RefSeq" id="WP_008263425.1">
    <property type="nucleotide sequence ID" value="NZ_UXHF01000104.1"/>
</dbReference>
<sequence length="298" mass="33348">MKGGEFAELTAFMAVFDDRSFRKAATRLGVSPSALSRTIRALEDRLGVRLLNRTTRSVAPTEAGLALVDRMRPAMAELDSAVQEAGARQGQPRGLVRLNLPRIAARLILTPLFAEFFVAYPDIRFDLVIDDSLTDVVARGFDAGIRSGALVHQDMIALRLTPDLRMAVVASPDYFSRRPPPRTPRDLHDHVGVTYRWSETGALYRWVFEGPDGPIEMDIKNRITVNETDLILAAALEGVGVAFLPESFIAPWLQTGELVRVLEDWCKPFPGFHLYYPSRRQMPEALRAFIDFVRKAEP</sequence>
<reference evidence="6 7" key="1">
    <citation type="submission" date="2018-11" db="EMBL/GenBank/DDBJ databases">
        <authorList>
            <person name="Peiro R."/>
            <person name="Begona"/>
            <person name="Cbmso G."/>
            <person name="Lopez M."/>
            <person name="Gonzalez S."/>
            <person name="Sacristan E."/>
            <person name="Castillo E."/>
        </authorList>
    </citation>
    <scope>NUCLEOTIDE SEQUENCE [LARGE SCALE GENOMIC DNA]</scope>
    <source>
        <strain evidence="6">Brev_genome</strain>
    </source>
</reference>
<comment type="similarity">
    <text evidence="1">Belongs to the LysR transcriptional regulatory family.</text>
</comment>
<dbReference type="Gene3D" id="3.40.190.290">
    <property type="match status" value="1"/>
</dbReference>
<keyword evidence="2" id="KW-0805">Transcription regulation</keyword>
<dbReference type="GO" id="GO:0006351">
    <property type="term" value="P:DNA-templated transcription"/>
    <property type="evidence" value="ECO:0007669"/>
    <property type="project" value="TreeGrafter"/>
</dbReference>
<keyword evidence="7" id="KW-1185">Reference proteome</keyword>
<dbReference type="InterPro" id="IPR036388">
    <property type="entry name" value="WH-like_DNA-bd_sf"/>
</dbReference>
<proteinExistence type="inferred from homology"/>
<evidence type="ECO:0000313" key="7">
    <source>
        <dbReference type="Proteomes" id="UP000289220"/>
    </source>
</evidence>
<feature type="domain" description="HTH lysR-type" evidence="5">
    <location>
        <begin position="1"/>
        <end position="61"/>
    </location>
</feature>
<accession>A0A7Z8Y0J9</accession>
<evidence type="ECO:0000256" key="2">
    <source>
        <dbReference type="ARBA" id="ARBA00023015"/>
    </source>
</evidence>
<dbReference type="InterPro" id="IPR058163">
    <property type="entry name" value="LysR-type_TF_proteobact-type"/>
</dbReference>
<organism evidence="6 7">
    <name type="scientific">Brevundimonas mediterranea</name>
    <dbReference type="NCBI Taxonomy" id="74329"/>
    <lineage>
        <taxon>Bacteria</taxon>
        <taxon>Pseudomonadati</taxon>
        <taxon>Pseudomonadota</taxon>
        <taxon>Alphaproteobacteria</taxon>
        <taxon>Caulobacterales</taxon>
        <taxon>Caulobacteraceae</taxon>
        <taxon>Brevundimonas</taxon>
    </lineage>
</organism>
<dbReference type="AlphaFoldDB" id="A0A7Z8Y0J9"/>
<dbReference type="CDD" id="cd08474">
    <property type="entry name" value="PBP2_CrgA_like_5"/>
    <property type="match status" value="1"/>
</dbReference>
<protein>
    <submittedName>
        <fullName evidence="6">HTH-type transcriptional regulator PgrR</fullName>
    </submittedName>
</protein>
<dbReference type="PANTHER" id="PTHR30537:SF1">
    <property type="entry name" value="HTH-TYPE TRANSCRIPTIONAL REGULATOR PGRR"/>
    <property type="match status" value="1"/>
</dbReference>
<comment type="caution">
    <text evidence="6">The sequence shown here is derived from an EMBL/GenBank/DDBJ whole genome shotgun (WGS) entry which is preliminary data.</text>
</comment>
<keyword evidence="3" id="KW-0238">DNA-binding</keyword>
<dbReference type="SUPFAM" id="SSF46785">
    <property type="entry name" value="Winged helix' DNA-binding domain"/>
    <property type="match status" value="1"/>
</dbReference>
<gene>
    <name evidence="6" type="primary">pgrR_3</name>
    <name evidence="6" type="ORF">BREV_BREV_03180</name>
</gene>
<evidence type="ECO:0000313" key="6">
    <source>
        <dbReference type="EMBL" id="VDC48582.1"/>
    </source>
</evidence>
<dbReference type="SUPFAM" id="SSF53850">
    <property type="entry name" value="Periplasmic binding protein-like II"/>
    <property type="match status" value="1"/>
</dbReference>
<name>A0A7Z8Y0J9_9CAUL</name>
<dbReference type="GO" id="GO:0043565">
    <property type="term" value="F:sequence-specific DNA binding"/>
    <property type="evidence" value="ECO:0007669"/>
    <property type="project" value="TreeGrafter"/>
</dbReference>
<dbReference type="Gene3D" id="1.10.10.10">
    <property type="entry name" value="Winged helix-like DNA-binding domain superfamily/Winged helix DNA-binding domain"/>
    <property type="match status" value="1"/>
</dbReference>
<evidence type="ECO:0000256" key="3">
    <source>
        <dbReference type="ARBA" id="ARBA00023125"/>
    </source>
</evidence>
<dbReference type="PANTHER" id="PTHR30537">
    <property type="entry name" value="HTH-TYPE TRANSCRIPTIONAL REGULATOR"/>
    <property type="match status" value="1"/>
</dbReference>
<dbReference type="Pfam" id="PF03466">
    <property type="entry name" value="LysR_substrate"/>
    <property type="match status" value="1"/>
</dbReference>
<dbReference type="GO" id="GO:0003700">
    <property type="term" value="F:DNA-binding transcription factor activity"/>
    <property type="evidence" value="ECO:0007669"/>
    <property type="project" value="InterPro"/>
</dbReference>
<evidence type="ECO:0000256" key="4">
    <source>
        <dbReference type="ARBA" id="ARBA00023163"/>
    </source>
</evidence>
<dbReference type="Pfam" id="PF00126">
    <property type="entry name" value="HTH_1"/>
    <property type="match status" value="1"/>
</dbReference>
<evidence type="ECO:0000256" key="1">
    <source>
        <dbReference type="ARBA" id="ARBA00009437"/>
    </source>
</evidence>
<dbReference type="EMBL" id="UXHF01000104">
    <property type="protein sequence ID" value="VDC48582.1"/>
    <property type="molecule type" value="Genomic_DNA"/>
</dbReference>
<dbReference type="InterPro" id="IPR000847">
    <property type="entry name" value="LysR_HTH_N"/>
</dbReference>